<evidence type="ECO:0008006" key="3">
    <source>
        <dbReference type="Google" id="ProtNLM"/>
    </source>
</evidence>
<dbReference type="KEGG" id="grc:GI584_20515"/>
<evidence type="ECO:0000313" key="2">
    <source>
        <dbReference type="Proteomes" id="UP000339690"/>
    </source>
</evidence>
<dbReference type="RefSeq" id="WP_153792452.1">
    <property type="nucleotide sequence ID" value="NZ_CP045915.1"/>
</dbReference>
<keyword evidence="2" id="KW-1185">Reference proteome</keyword>
<dbReference type="Proteomes" id="UP000339690">
    <property type="component" value="Chromosome"/>
</dbReference>
<accession>A0A5Q2TMU5</accession>
<gene>
    <name evidence="1" type="ORF">GI584_20515</name>
</gene>
<evidence type="ECO:0000313" key="1">
    <source>
        <dbReference type="EMBL" id="QGH36279.1"/>
    </source>
</evidence>
<dbReference type="AlphaFoldDB" id="A0A5Q2TMU5"/>
<sequence length="108" mass="12482">MKKLLMITSVLTIILTACGSQQPEVQISKEESKEETANDELPEYHILNQHIDLTTLEKTTVEDNSEKRVLIFETETGKQEYKSVYIKEKSRLKLIHFGEEGVLFNQQI</sequence>
<reference evidence="1 2" key="1">
    <citation type="submission" date="2019-11" db="EMBL/GenBank/DDBJ databases">
        <title>Gracilibacillus salitolerans sp. nov., a moderate halophile isolated from a saline soil in northwest China.</title>
        <authorList>
            <person name="Gan L."/>
        </authorList>
    </citation>
    <scope>NUCLEOTIDE SEQUENCE [LARGE SCALE GENOMIC DNA]</scope>
    <source>
        <strain evidence="1 2">SCU50</strain>
    </source>
</reference>
<name>A0A5Q2TMU5_9BACI</name>
<dbReference type="PROSITE" id="PS51257">
    <property type="entry name" value="PROKAR_LIPOPROTEIN"/>
    <property type="match status" value="1"/>
</dbReference>
<organism evidence="1 2">
    <name type="scientific">Gracilibacillus salitolerans</name>
    <dbReference type="NCBI Taxonomy" id="2663022"/>
    <lineage>
        <taxon>Bacteria</taxon>
        <taxon>Bacillati</taxon>
        <taxon>Bacillota</taxon>
        <taxon>Bacilli</taxon>
        <taxon>Bacillales</taxon>
        <taxon>Bacillaceae</taxon>
        <taxon>Gracilibacillus</taxon>
    </lineage>
</organism>
<protein>
    <recommendedName>
        <fullName evidence="3">Lipoprotein</fullName>
    </recommendedName>
</protein>
<dbReference type="EMBL" id="CP045915">
    <property type="protein sequence ID" value="QGH36279.1"/>
    <property type="molecule type" value="Genomic_DNA"/>
</dbReference>
<proteinExistence type="predicted"/>